<name>A0A8B5YEQ9_BACLI</name>
<dbReference type="Proteomes" id="UP000435910">
    <property type="component" value="Unassembled WGS sequence"/>
</dbReference>
<evidence type="ECO:0000313" key="1">
    <source>
        <dbReference type="EMBL" id="TWL30076.1"/>
    </source>
</evidence>
<organism evidence="1 2">
    <name type="scientific">Bacillus licheniformis</name>
    <dbReference type="NCBI Taxonomy" id="1402"/>
    <lineage>
        <taxon>Bacteria</taxon>
        <taxon>Bacillati</taxon>
        <taxon>Bacillota</taxon>
        <taxon>Bacilli</taxon>
        <taxon>Bacillales</taxon>
        <taxon>Bacillaceae</taxon>
        <taxon>Bacillus</taxon>
    </lineage>
</organism>
<gene>
    <name evidence="1" type="ORF">CHCC16736_3626</name>
</gene>
<dbReference type="EMBL" id="NILC01000016">
    <property type="protein sequence ID" value="TWL30076.1"/>
    <property type="molecule type" value="Genomic_DNA"/>
</dbReference>
<reference evidence="1 2" key="1">
    <citation type="submission" date="2019-06" db="EMBL/GenBank/DDBJ databases">
        <title>Genome sequence analysis of &gt;100 Bacillus licheniformis strains suggests intrinsic resistance to this species.</title>
        <authorList>
            <person name="Wels M."/>
            <person name="Siezen R.J."/>
            <person name="Johansen E."/>
            <person name="Stuer-Lauridsen B."/>
            <person name="Bjerre K."/>
            <person name="Nielsen B.K.K."/>
        </authorList>
    </citation>
    <scope>NUCLEOTIDE SEQUENCE [LARGE SCALE GENOMIC DNA]</scope>
    <source>
        <strain evidence="1 2">BAC-16736</strain>
    </source>
</reference>
<dbReference type="RefSeq" id="WP_145689499.1">
    <property type="nucleotide sequence ID" value="NZ_NILC01000016.1"/>
</dbReference>
<proteinExistence type="predicted"/>
<evidence type="ECO:0000313" key="2">
    <source>
        <dbReference type="Proteomes" id="UP000435910"/>
    </source>
</evidence>
<protein>
    <submittedName>
        <fullName evidence="1">Uncharacterized protein</fullName>
    </submittedName>
</protein>
<accession>A0A8B5YEQ9</accession>
<sequence>MKHLITCTSEELALLVGLCDYPGVAKGILESSLGKKSKKEWDAILEATVNQLILKQYWDEEKSSKDENPLSEEMQKFIVSYVNSEQMIRCSNLDNKNTLMLHHFENETWLFHMIDRDIIHEFAYVDEQEIAQLMKDYYHFSTDEEHIPLKFRLSDKCFDWLSNKDMTEKVRKKSSFSPEEEHSFNQLIADLEANQWSLNNISHFYIPSLNDGPFLQNIVFIIPSARGVWVAQYDEHNEKPVHISLRTLEQWNELLKGLEYTVSFQNT</sequence>
<comment type="caution">
    <text evidence="1">The sequence shown here is derived from an EMBL/GenBank/DDBJ whole genome shotgun (WGS) entry which is preliminary data.</text>
</comment>
<dbReference type="AlphaFoldDB" id="A0A8B5YEQ9"/>